<reference evidence="2" key="1">
    <citation type="submission" date="2022-09" db="EMBL/GenBank/DDBJ databases">
        <title>Taxonomy of Curtobacterium flaccumfaciens.</title>
        <authorList>
            <person name="Osdaghi E."/>
            <person name="Taghavi S.M."/>
            <person name="Hamidizade M."/>
            <person name="Abachi H."/>
            <person name="Fazliarab A."/>
            <person name="Baeyen S."/>
            <person name="Portier P."/>
            <person name="Van Vaerenbergh J."/>
            <person name="Jacques M.-A."/>
        </authorList>
    </citation>
    <scope>NUCLEOTIDE SEQUENCE</scope>
    <source>
        <strain evidence="2">AGQB46</strain>
    </source>
</reference>
<evidence type="ECO:0000256" key="1">
    <source>
        <dbReference type="SAM" id="Phobius"/>
    </source>
</evidence>
<protein>
    <submittedName>
        <fullName evidence="2">Uncharacterized protein</fullName>
    </submittedName>
</protein>
<dbReference type="KEGG" id="cpoi:OE229_05795"/>
<evidence type="ECO:0000313" key="2">
    <source>
        <dbReference type="EMBL" id="UYC81976.1"/>
    </source>
</evidence>
<feature type="transmembrane region" description="Helical" evidence="1">
    <location>
        <begin position="329"/>
        <end position="351"/>
    </location>
</feature>
<feature type="transmembrane region" description="Helical" evidence="1">
    <location>
        <begin position="288"/>
        <end position="309"/>
    </location>
</feature>
<evidence type="ECO:0000313" key="3">
    <source>
        <dbReference type="Proteomes" id="UP001062223"/>
    </source>
</evidence>
<proteinExistence type="predicted"/>
<organism evidence="2 3">
    <name type="scientific">Curtobacterium poinsettiae</name>
    <dbReference type="NCBI Taxonomy" id="159612"/>
    <lineage>
        <taxon>Bacteria</taxon>
        <taxon>Bacillati</taxon>
        <taxon>Actinomycetota</taxon>
        <taxon>Actinomycetes</taxon>
        <taxon>Micrococcales</taxon>
        <taxon>Microbacteriaceae</taxon>
        <taxon>Curtobacterium</taxon>
    </lineage>
</organism>
<dbReference type="EMBL" id="CP106879">
    <property type="protein sequence ID" value="UYC81976.1"/>
    <property type="molecule type" value="Genomic_DNA"/>
</dbReference>
<keyword evidence="1" id="KW-1133">Transmembrane helix</keyword>
<sequence length="363" mass="36880">MSPRRMQVTEVWREAWRDIASGASWAATSAVVLAVLLGGVVGLRAVAVADDVRAAAVFVASGAATTVQRAEGRIDGRVCDALVDTEGVIASGAFRRLDAAVVPAALPGSAIPTYEVTAGVRGLLGGSDADGTAGVIVSPTVHETLGLAAGDRLVTAGGAGTGVAGVYDYPDDGRDPDLEYAVLAPTVDDGSPFDACWATVWPQRDDTVSMLRRTVLPASGAEGEDRPTAGQLNPTLGAVFTPAARQPVLVPFGAAALVGLTIGGAAVARRRLALASDRHVGVPRSAQVLGVVLQHLVWASVGAVVATSVAVVSVRGLEVDDALPIVREAIAIASLGLAGALLGGALAAAAIRERALHRYFRSR</sequence>
<accession>A0A9Q9P923</accession>
<dbReference type="RefSeq" id="WP_182064684.1">
    <property type="nucleotide sequence ID" value="NZ_CP106879.1"/>
</dbReference>
<gene>
    <name evidence="2" type="ORF">OE229_05795</name>
</gene>
<keyword evidence="1" id="KW-0472">Membrane</keyword>
<keyword evidence="1" id="KW-0812">Transmembrane</keyword>
<dbReference type="Proteomes" id="UP001062223">
    <property type="component" value="Chromosome"/>
</dbReference>
<feature type="transmembrane region" description="Helical" evidence="1">
    <location>
        <begin position="248"/>
        <end position="268"/>
    </location>
</feature>
<dbReference type="AlphaFoldDB" id="A0A9Q9P923"/>
<name>A0A9Q9P923_9MICO</name>